<comment type="caution">
    <text evidence="4">The sequence shown here is derived from an EMBL/GenBank/DDBJ whole genome shotgun (WGS) entry which is preliminary data.</text>
</comment>
<dbReference type="PROSITE" id="PS50994">
    <property type="entry name" value="INTEGRASE"/>
    <property type="match status" value="1"/>
</dbReference>
<dbReference type="AlphaFoldDB" id="A0AA37U9Y0"/>
<dbReference type="GO" id="GO:0003676">
    <property type="term" value="F:nucleic acid binding"/>
    <property type="evidence" value="ECO:0007669"/>
    <property type="project" value="InterPro"/>
</dbReference>
<organism evidence="4 5">
    <name type="scientific">Alicyclobacillus hesperidum</name>
    <dbReference type="NCBI Taxonomy" id="89784"/>
    <lineage>
        <taxon>Bacteria</taxon>
        <taxon>Bacillati</taxon>
        <taxon>Bacillota</taxon>
        <taxon>Bacilli</taxon>
        <taxon>Bacillales</taxon>
        <taxon>Alicyclobacillaceae</taxon>
        <taxon>Alicyclobacillus</taxon>
    </lineage>
</organism>
<accession>A0AA37U9Y0</accession>
<dbReference type="EMBL" id="BSRA01000012">
    <property type="protein sequence ID" value="GLV14488.1"/>
    <property type="molecule type" value="Genomic_DNA"/>
</dbReference>
<evidence type="ECO:0000256" key="1">
    <source>
        <dbReference type="ARBA" id="ARBA00009277"/>
    </source>
</evidence>
<name>A0AA37U9Y0_9BACL</name>
<dbReference type="InterPro" id="IPR001584">
    <property type="entry name" value="Integrase_cat-core"/>
</dbReference>
<dbReference type="InterPro" id="IPR036397">
    <property type="entry name" value="RNaseH_sf"/>
</dbReference>
<dbReference type="SUPFAM" id="SSF53098">
    <property type="entry name" value="Ribonuclease H-like"/>
    <property type="match status" value="1"/>
</dbReference>
<evidence type="ECO:0000256" key="2">
    <source>
        <dbReference type="SAM" id="MobiDB-lite"/>
    </source>
</evidence>
<dbReference type="Gene3D" id="3.30.420.10">
    <property type="entry name" value="Ribonuclease H-like superfamily/Ribonuclease H"/>
    <property type="match status" value="1"/>
</dbReference>
<sequence>MGGVPKKILFDNAKVVVSKRVGSVVRFQADLLQFAALMRFRPDACWVKDSETKGKVESTVGYVHRDFYYGRNFADLETMNRQVRQWCDEVNREIHATTQEVPVERWAAERACLTPLPQKKPVLFRIQRAKVNKACLFSFAKNQYSVPKEYARQYVRLEIYEHEFRVLVENTEISRWPRTTERGRQFLIQEHYHGRFKGAKQSALEIQFRGLCPEASTYLEGLRESRGNSLREQMQQIVGLSGKYSTDEMTQAMSRALQYRSFGYDVLQRILRKQREVPSSLPQAVERPSAQAEAPRLPRVGVETRDPSYYAVRVGSATWKTSSMD</sequence>
<gene>
    <name evidence="4" type="ORF">Heshes_21720</name>
</gene>
<evidence type="ECO:0000313" key="5">
    <source>
        <dbReference type="Proteomes" id="UP001157137"/>
    </source>
</evidence>
<feature type="domain" description="Integrase catalytic" evidence="3">
    <location>
        <begin position="1"/>
        <end position="110"/>
    </location>
</feature>
<dbReference type="PANTHER" id="PTHR35004:SF6">
    <property type="entry name" value="TRANSPOSASE"/>
    <property type="match status" value="1"/>
</dbReference>
<reference evidence="4" key="1">
    <citation type="submission" date="2023-02" db="EMBL/GenBank/DDBJ databases">
        <title>Proposal of a novel subspecies: Alicyclobacillus hesperidum subspecies aegle.</title>
        <authorList>
            <person name="Goto K."/>
            <person name="Fujii T."/>
            <person name="Yasui K."/>
            <person name="Mochida K."/>
            <person name="Kato-Tanaka Y."/>
            <person name="Morohoshi S."/>
            <person name="An S.Y."/>
            <person name="Kasai H."/>
            <person name="Yokota A."/>
        </authorList>
    </citation>
    <scope>NUCLEOTIDE SEQUENCE</scope>
    <source>
        <strain evidence="4">DSM 12766</strain>
    </source>
</reference>
<dbReference type="PANTHER" id="PTHR35004">
    <property type="entry name" value="TRANSPOSASE RV3428C-RELATED"/>
    <property type="match status" value="1"/>
</dbReference>
<dbReference type="Pfam" id="PF22483">
    <property type="entry name" value="Mu-transpos_C_2"/>
    <property type="match status" value="1"/>
</dbReference>
<comment type="similarity">
    <text evidence="1">Belongs to the transposase IS21/IS408/IS1162 family.</text>
</comment>
<dbReference type="InterPro" id="IPR012337">
    <property type="entry name" value="RNaseH-like_sf"/>
</dbReference>
<dbReference type="Proteomes" id="UP001157137">
    <property type="component" value="Unassembled WGS sequence"/>
</dbReference>
<evidence type="ECO:0000313" key="4">
    <source>
        <dbReference type="EMBL" id="GLV14488.1"/>
    </source>
</evidence>
<dbReference type="GO" id="GO:0015074">
    <property type="term" value="P:DNA integration"/>
    <property type="evidence" value="ECO:0007669"/>
    <property type="project" value="InterPro"/>
</dbReference>
<proteinExistence type="inferred from homology"/>
<dbReference type="InterPro" id="IPR054353">
    <property type="entry name" value="IstA-like_C"/>
</dbReference>
<protein>
    <recommendedName>
        <fullName evidence="3">Integrase catalytic domain-containing protein</fullName>
    </recommendedName>
</protein>
<evidence type="ECO:0000259" key="3">
    <source>
        <dbReference type="PROSITE" id="PS50994"/>
    </source>
</evidence>
<feature type="region of interest" description="Disordered" evidence="2">
    <location>
        <begin position="277"/>
        <end position="300"/>
    </location>
</feature>